<name>A0A8H5BSP7_9AGAR</name>
<dbReference type="OrthoDB" id="2564234at2759"/>
<evidence type="ECO:0000313" key="4">
    <source>
        <dbReference type="Proteomes" id="UP000567179"/>
    </source>
</evidence>
<proteinExistence type="predicted"/>
<dbReference type="AlphaFoldDB" id="A0A8H5BSP7"/>
<keyword evidence="2" id="KW-1133">Transmembrane helix</keyword>
<reference evidence="3 4" key="1">
    <citation type="journal article" date="2020" name="ISME J.">
        <title>Uncovering the hidden diversity of litter-decomposition mechanisms in mushroom-forming fungi.</title>
        <authorList>
            <person name="Floudas D."/>
            <person name="Bentzer J."/>
            <person name="Ahren D."/>
            <person name="Johansson T."/>
            <person name="Persson P."/>
            <person name="Tunlid A."/>
        </authorList>
    </citation>
    <scope>NUCLEOTIDE SEQUENCE [LARGE SCALE GENOMIC DNA]</scope>
    <source>
        <strain evidence="3 4">CBS 101986</strain>
    </source>
</reference>
<evidence type="ECO:0008006" key="5">
    <source>
        <dbReference type="Google" id="ProtNLM"/>
    </source>
</evidence>
<evidence type="ECO:0000256" key="2">
    <source>
        <dbReference type="SAM" id="Phobius"/>
    </source>
</evidence>
<protein>
    <recommendedName>
        <fullName evidence="5">Transmembrane protein</fullName>
    </recommendedName>
</protein>
<feature type="transmembrane region" description="Helical" evidence="2">
    <location>
        <begin position="298"/>
        <end position="321"/>
    </location>
</feature>
<evidence type="ECO:0000313" key="3">
    <source>
        <dbReference type="EMBL" id="KAF5328847.1"/>
    </source>
</evidence>
<keyword evidence="4" id="KW-1185">Reference proteome</keyword>
<accession>A0A8H5BSP7</accession>
<comment type="caution">
    <text evidence="3">The sequence shown here is derived from an EMBL/GenBank/DDBJ whole genome shotgun (WGS) entry which is preliminary data.</text>
</comment>
<dbReference type="Gene3D" id="2.60.120.260">
    <property type="entry name" value="Galactose-binding domain-like"/>
    <property type="match status" value="2"/>
</dbReference>
<organism evidence="3 4">
    <name type="scientific">Psilocybe cf. subviscida</name>
    <dbReference type="NCBI Taxonomy" id="2480587"/>
    <lineage>
        <taxon>Eukaryota</taxon>
        <taxon>Fungi</taxon>
        <taxon>Dikarya</taxon>
        <taxon>Basidiomycota</taxon>
        <taxon>Agaricomycotina</taxon>
        <taxon>Agaricomycetes</taxon>
        <taxon>Agaricomycetidae</taxon>
        <taxon>Agaricales</taxon>
        <taxon>Agaricineae</taxon>
        <taxon>Strophariaceae</taxon>
        <taxon>Psilocybe</taxon>
    </lineage>
</organism>
<evidence type="ECO:0000256" key="1">
    <source>
        <dbReference type="SAM" id="MobiDB-lite"/>
    </source>
</evidence>
<feature type="region of interest" description="Disordered" evidence="1">
    <location>
        <begin position="460"/>
        <end position="539"/>
    </location>
</feature>
<dbReference type="EMBL" id="JAACJJ010000003">
    <property type="protein sequence ID" value="KAF5328847.1"/>
    <property type="molecule type" value="Genomic_DNA"/>
</dbReference>
<dbReference type="Proteomes" id="UP000567179">
    <property type="component" value="Unassembled WGS sequence"/>
</dbReference>
<keyword evidence="2" id="KW-0472">Membrane</keyword>
<sequence>MPLLTTTIEDSAPVLVYSGSGGGDWTAGTSKADSSIDEYSQSSYMVTNVVNANVSFSFYGTGVQIYGAKRQQHGSFQITIDGLVYTPQNGASVNPVFQTALFSTVALNEGYHTVTMANLGAGLDIDFLTWQTPVGKTDEGLLTWTDQDTVSSFAYNPASAWGFSPTNAGMFSGGSAHVTQTAGAAVEVYIMWYSTTTILIESLVLGDAVAIFGPVGPNGAPYSVQLDDNPPTNFSANKQFYRPQTVLFQAGHLGGGAHKVRLVSQAWKNSTMQFAVDYAQVYTTQALTSNDKGLSTGAIVGMSLGTLAGLLALIFALFYCLRRKSPKFGKLSLPFNSTKETMNTIPTSFENRPISYDLPSPGSPLTGGSQQLLVVRPMQSTISSSSADHSTAGGPMSPDLLLSLDQNGPDSQLVTIPYTIDGKYRPDLQRAPQLMLPPHVANMDRDAAAVRRMEMREGYTQLSVSSSPARPVPTSVANATAAMSQDTHTSEGTVQSHEPGRLAPAMSPERRAASVPMSVSSAQSDLMAPPPQYQRSPAA</sequence>
<feature type="compositionally biased region" description="Polar residues" evidence="1">
    <location>
        <begin position="475"/>
        <end position="496"/>
    </location>
</feature>
<gene>
    <name evidence="3" type="ORF">D9619_011703</name>
</gene>
<keyword evidence="2" id="KW-0812">Transmembrane</keyword>